<dbReference type="InterPro" id="IPR009677">
    <property type="entry name" value="DUF1266"/>
</dbReference>
<evidence type="ECO:0000259" key="1">
    <source>
        <dbReference type="Pfam" id="PF06889"/>
    </source>
</evidence>
<accession>A0A1I0V8F0</accession>
<proteinExistence type="predicted"/>
<reference evidence="2 3" key="1">
    <citation type="submission" date="2016-10" db="EMBL/GenBank/DDBJ databases">
        <authorList>
            <person name="de Groot N.N."/>
        </authorList>
    </citation>
    <scope>NUCLEOTIDE SEQUENCE [LARGE SCALE GENOMIC DNA]</scope>
    <source>
        <strain evidence="2 3">L14</strain>
    </source>
</reference>
<feature type="domain" description="DUF1266" evidence="1">
    <location>
        <begin position="73"/>
        <end position="172"/>
    </location>
</feature>
<gene>
    <name evidence="2" type="ORF">SAMN05216587_101352</name>
</gene>
<dbReference type="Pfam" id="PF06889">
    <property type="entry name" value="DUF1266"/>
    <property type="match status" value="1"/>
</dbReference>
<dbReference type="Proteomes" id="UP000183843">
    <property type="component" value="Unassembled WGS sequence"/>
</dbReference>
<name>A0A1I0V8F0_SELRU</name>
<dbReference type="RefSeq" id="WP_074812143.1">
    <property type="nucleotide sequence ID" value="NZ_FOJX01000001.1"/>
</dbReference>
<evidence type="ECO:0000313" key="2">
    <source>
        <dbReference type="EMBL" id="SFA72320.1"/>
    </source>
</evidence>
<protein>
    <recommendedName>
        <fullName evidence="1">DUF1266 domain-containing protein</fullName>
    </recommendedName>
</protein>
<organism evidence="2 3">
    <name type="scientific">Selenomonas ruminantium</name>
    <dbReference type="NCBI Taxonomy" id="971"/>
    <lineage>
        <taxon>Bacteria</taxon>
        <taxon>Bacillati</taxon>
        <taxon>Bacillota</taxon>
        <taxon>Negativicutes</taxon>
        <taxon>Selenomonadales</taxon>
        <taxon>Selenomonadaceae</taxon>
        <taxon>Selenomonas</taxon>
    </lineage>
</organism>
<dbReference type="AlphaFoldDB" id="A0A1I0V8F0"/>
<evidence type="ECO:0000313" key="3">
    <source>
        <dbReference type="Proteomes" id="UP000183843"/>
    </source>
</evidence>
<dbReference type="EMBL" id="FOJX01000001">
    <property type="protein sequence ID" value="SFA72320.1"/>
    <property type="molecule type" value="Genomic_DNA"/>
</dbReference>
<sequence>MEVQIQQEICPPPDSLTFADVDSKLLRWIEAEQAIVKVVNGWDCHKDDVQKQRKGRRYLLEKHEAGSRPQLIDQIMSLGSLSPNSVWDMSKAIELATIGYLAGYLTLREALNVSVTAGQRIQKCTSSWENMGMAYLRYLKTFEGNSERLRASEAAFEQLRNYSDSPYKAVPFEMELKKTW</sequence>